<dbReference type="SUPFAM" id="SSF74982">
    <property type="entry name" value="Small protein B (SmpB)"/>
    <property type="match status" value="1"/>
</dbReference>
<evidence type="ECO:0000313" key="5">
    <source>
        <dbReference type="Proteomes" id="UP000808388"/>
    </source>
</evidence>
<evidence type="ECO:0000256" key="2">
    <source>
        <dbReference type="ARBA" id="ARBA00022884"/>
    </source>
</evidence>
<evidence type="ECO:0000313" key="4">
    <source>
        <dbReference type="EMBL" id="MBI3627762.1"/>
    </source>
</evidence>
<protein>
    <recommendedName>
        <fullName evidence="3">SsrA-binding protein</fullName>
    </recommendedName>
    <alternativeName>
        <fullName evidence="3">Small protein B</fullName>
    </alternativeName>
</protein>
<dbReference type="Pfam" id="PF01668">
    <property type="entry name" value="SmpB"/>
    <property type="match status" value="1"/>
</dbReference>
<dbReference type="CDD" id="cd09294">
    <property type="entry name" value="SmpB"/>
    <property type="match status" value="1"/>
</dbReference>
<dbReference type="GO" id="GO:0005829">
    <property type="term" value="C:cytosol"/>
    <property type="evidence" value="ECO:0007669"/>
    <property type="project" value="TreeGrafter"/>
</dbReference>
<comment type="function">
    <text evidence="3">Required for rescue of stalled ribosomes mediated by trans-translation. Binds to transfer-messenger RNA (tmRNA), required for stable association of tmRNA with ribosomes. tmRNA and SmpB together mimic tRNA shape, replacing the anticodon stem-loop with SmpB. tmRNA is encoded by the ssrA gene; the 2 termini fold to resemble tRNA(Ala) and it encodes a 'tag peptide', a short internal open reading frame. During trans-translation Ala-aminoacylated tmRNA acts like a tRNA, entering the A-site of stalled ribosomes, displacing the stalled mRNA. The ribosome then switches to translate the ORF on the tmRNA; the nascent peptide is terminated with the 'tag peptide' encoded by the tmRNA and targeted for degradation. The ribosome is freed to recommence translation, which seems to be the essential function of trans-translation.</text>
</comment>
<comment type="caution">
    <text evidence="4">The sequence shown here is derived from an EMBL/GenBank/DDBJ whole genome shotgun (WGS) entry which is preliminary data.</text>
</comment>
<dbReference type="PANTHER" id="PTHR30308:SF2">
    <property type="entry name" value="SSRA-BINDING PROTEIN"/>
    <property type="match status" value="1"/>
</dbReference>
<dbReference type="HAMAP" id="MF_00023">
    <property type="entry name" value="SmpB"/>
    <property type="match status" value="1"/>
</dbReference>
<dbReference type="InterPro" id="IPR000037">
    <property type="entry name" value="SsrA-bd_prot"/>
</dbReference>
<dbReference type="EMBL" id="JACQCQ010000012">
    <property type="protein sequence ID" value="MBI3627762.1"/>
    <property type="molecule type" value="Genomic_DNA"/>
</dbReference>
<dbReference type="InterPro" id="IPR020081">
    <property type="entry name" value="SsrA-bd_prot_CS"/>
</dbReference>
<gene>
    <name evidence="3 4" type="primary">smpB</name>
    <name evidence="4" type="ORF">HY220_03415</name>
</gene>
<evidence type="ECO:0000256" key="1">
    <source>
        <dbReference type="ARBA" id="ARBA00022490"/>
    </source>
</evidence>
<comment type="similarity">
    <text evidence="3">Belongs to the SmpB family.</text>
</comment>
<keyword evidence="1 3" id="KW-0963">Cytoplasm</keyword>
<dbReference type="GO" id="GO:0070930">
    <property type="term" value="P:trans-translation-dependent protein tagging"/>
    <property type="evidence" value="ECO:0007669"/>
    <property type="project" value="TreeGrafter"/>
</dbReference>
<dbReference type="InterPro" id="IPR023620">
    <property type="entry name" value="SmpB"/>
</dbReference>
<proteinExistence type="inferred from homology"/>
<comment type="subcellular location">
    <subcellularLocation>
        <location evidence="3">Cytoplasm</location>
    </subcellularLocation>
    <text evidence="3">The tmRNA-SmpB complex associates with stalled 70S ribosomes.</text>
</comment>
<dbReference type="PROSITE" id="PS01317">
    <property type="entry name" value="SSRP"/>
    <property type="match status" value="1"/>
</dbReference>
<organism evidence="4 5">
    <name type="scientific">Candidatus Sungiibacteriota bacterium</name>
    <dbReference type="NCBI Taxonomy" id="2750080"/>
    <lineage>
        <taxon>Bacteria</taxon>
        <taxon>Candidatus Sungiibacteriota</taxon>
    </lineage>
</organism>
<accession>A0A9D6LS72</accession>
<evidence type="ECO:0000256" key="3">
    <source>
        <dbReference type="HAMAP-Rule" id="MF_00023"/>
    </source>
</evidence>
<dbReference type="PANTHER" id="PTHR30308">
    <property type="entry name" value="TMRNA-BINDING COMPONENT OF TRANS-TRANSLATION TAGGING COMPLEX"/>
    <property type="match status" value="1"/>
</dbReference>
<dbReference type="AlphaFoldDB" id="A0A9D6LS72"/>
<dbReference type="Gene3D" id="2.40.280.10">
    <property type="match status" value="1"/>
</dbReference>
<reference evidence="4" key="1">
    <citation type="submission" date="2020-07" db="EMBL/GenBank/DDBJ databases">
        <title>Huge and variable diversity of episymbiotic CPR bacteria and DPANN archaea in groundwater ecosystems.</title>
        <authorList>
            <person name="He C.Y."/>
            <person name="Keren R."/>
            <person name="Whittaker M."/>
            <person name="Farag I.F."/>
            <person name="Doudna J."/>
            <person name="Cate J.H.D."/>
            <person name="Banfield J.F."/>
        </authorList>
    </citation>
    <scope>NUCLEOTIDE SEQUENCE</scope>
    <source>
        <strain evidence="4">NC_groundwater_972_Pr1_S-0.2um_49_27</strain>
    </source>
</reference>
<dbReference type="NCBIfam" id="NF003843">
    <property type="entry name" value="PRK05422.1"/>
    <property type="match status" value="1"/>
</dbReference>
<keyword evidence="2 3" id="KW-0694">RNA-binding</keyword>
<dbReference type="NCBIfam" id="TIGR00086">
    <property type="entry name" value="smpB"/>
    <property type="match status" value="1"/>
</dbReference>
<dbReference type="Proteomes" id="UP000808388">
    <property type="component" value="Unassembled WGS sequence"/>
</dbReference>
<name>A0A9D6LS72_9BACT</name>
<dbReference type="GO" id="GO:0070929">
    <property type="term" value="P:trans-translation"/>
    <property type="evidence" value="ECO:0007669"/>
    <property type="project" value="UniProtKB-UniRule"/>
</dbReference>
<sequence length="147" mass="17239">MPTYVENKRAHFDYYILETYEAGIELIGFEVKAIRGGHMNLMGAFVVPRANELYLTNATVSRYQPQNTPRDYNPERSRRLLLHRNEIATLIGKSRESGLTLIPIRVYSKRRHIKLLLGVARRKKKLDKREAIKKRYSEREIQKATSH</sequence>
<dbReference type="GO" id="GO:0003723">
    <property type="term" value="F:RNA binding"/>
    <property type="evidence" value="ECO:0007669"/>
    <property type="project" value="UniProtKB-UniRule"/>
</dbReference>